<organism evidence="3 4">
    <name type="scientific">Anaeromyxobacter diazotrophicus</name>
    <dbReference type="NCBI Taxonomy" id="2590199"/>
    <lineage>
        <taxon>Bacteria</taxon>
        <taxon>Pseudomonadati</taxon>
        <taxon>Myxococcota</taxon>
        <taxon>Myxococcia</taxon>
        <taxon>Myxococcales</taxon>
        <taxon>Cystobacterineae</taxon>
        <taxon>Anaeromyxobacteraceae</taxon>
        <taxon>Anaeromyxobacter</taxon>
    </lineage>
</organism>
<gene>
    <name evidence="3" type="ORF">AMYX_35920</name>
</gene>
<dbReference type="EMBL" id="BJTG01000009">
    <property type="protein sequence ID" value="GEJ58851.1"/>
    <property type="molecule type" value="Genomic_DNA"/>
</dbReference>
<dbReference type="InterPro" id="IPR012312">
    <property type="entry name" value="Hemerythrin-like"/>
</dbReference>
<accession>A0A7I9VR76</accession>
<evidence type="ECO:0000259" key="2">
    <source>
        <dbReference type="Pfam" id="PF01814"/>
    </source>
</evidence>
<evidence type="ECO:0000256" key="1">
    <source>
        <dbReference type="SAM" id="MobiDB-lite"/>
    </source>
</evidence>
<name>A0A7I9VR76_9BACT</name>
<feature type="region of interest" description="Disordered" evidence="1">
    <location>
        <begin position="139"/>
        <end position="165"/>
    </location>
</feature>
<dbReference type="Pfam" id="PF01814">
    <property type="entry name" value="Hemerythrin"/>
    <property type="match status" value="1"/>
</dbReference>
<feature type="compositionally biased region" description="Low complexity" evidence="1">
    <location>
        <begin position="139"/>
        <end position="159"/>
    </location>
</feature>
<evidence type="ECO:0000313" key="3">
    <source>
        <dbReference type="EMBL" id="GEJ58851.1"/>
    </source>
</evidence>
<dbReference type="Gene3D" id="1.20.120.520">
    <property type="entry name" value="nmb1532 protein domain like"/>
    <property type="match status" value="1"/>
</dbReference>
<reference evidence="4" key="1">
    <citation type="journal article" date="2020" name="Appl. Environ. Microbiol.">
        <title>Diazotrophic Anaeromyxobacter Isolates from Soils.</title>
        <authorList>
            <person name="Masuda Y."/>
            <person name="Yamanaka H."/>
            <person name="Xu Z.X."/>
            <person name="Shiratori Y."/>
            <person name="Aono T."/>
            <person name="Amachi S."/>
            <person name="Senoo K."/>
            <person name="Itoh H."/>
        </authorList>
    </citation>
    <scope>NUCLEOTIDE SEQUENCE [LARGE SCALE GENOMIC DNA]</scope>
    <source>
        <strain evidence="4">R267</strain>
    </source>
</reference>
<dbReference type="AlphaFoldDB" id="A0A7I9VR76"/>
<proteinExistence type="predicted"/>
<dbReference type="Proteomes" id="UP000503640">
    <property type="component" value="Unassembled WGS sequence"/>
</dbReference>
<comment type="caution">
    <text evidence="3">The sequence shown here is derived from an EMBL/GenBank/DDBJ whole genome shotgun (WGS) entry which is preliminary data.</text>
</comment>
<feature type="domain" description="Hemerythrin-like" evidence="2">
    <location>
        <begin position="10"/>
        <end position="121"/>
    </location>
</feature>
<sequence>MTLCPQLRRLSAEHARWLADVAGRAGAGEEDRTSRLLALWDLEVLPHCRAEEEVLIPELARRLSEADAAIVFTLSDHVALRRLARELREARGGARAAARAALEKKLEEHARFEESTLFPAVQEALGCDRIAGLAPDLAAAAEASRPRPTSSAAHAASTAKKGRKP</sequence>
<protein>
    <recommendedName>
        <fullName evidence="2">Hemerythrin-like domain-containing protein</fullName>
    </recommendedName>
</protein>
<dbReference type="RefSeq" id="WP_176067778.1">
    <property type="nucleotide sequence ID" value="NZ_BJTG01000009.1"/>
</dbReference>
<keyword evidence="4" id="KW-1185">Reference proteome</keyword>
<evidence type="ECO:0000313" key="4">
    <source>
        <dbReference type="Proteomes" id="UP000503640"/>
    </source>
</evidence>